<gene>
    <name evidence="2" type="ORF">GO988_04860</name>
</gene>
<keyword evidence="1" id="KW-0732">Signal</keyword>
<dbReference type="EMBL" id="WQKZ01000001">
    <property type="protein sequence ID" value="MVN75651.1"/>
    <property type="molecule type" value="Genomic_DNA"/>
</dbReference>
<comment type="caution">
    <text evidence="2">The sequence shown here is derived from an EMBL/GenBank/DDBJ whole genome shotgun (WGS) entry which is preliminary data.</text>
</comment>
<feature type="chain" id="PRO_5029793233" evidence="1">
    <location>
        <begin position="26"/>
        <end position="803"/>
    </location>
</feature>
<name>A0A7K1TBW5_9BACT</name>
<dbReference type="AlphaFoldDB" id="A0A7K1TBW5"/>
<organism evidence="2 3">
    <name type="scientific">Hymenobacter ginkgonis</name>
    <dbReference type="NCBI Taxonomy" id="2682976"/>
    <lineage>
        <taxon>Bacteria</taxon>
        <taxon>Pseudomonadati</taxon>
        <taxon>Bacteroidota</taxon>
        <taxon>Cytophagia</taxon>
        <taxon>Cytophagales</taxon>
        <taxon>Hymenobacteraceae</taxon>
        <taxon>Hymenobacter</taxon>
    </lineage>
</organism>
<evidence type="ECO:0000256" key="1">
    <source>
        <dbReference type="SAM" id="SignalP"/>
    </source>
</evidence>
<feature type="signal peptide" evidence="1">
    <location>
        <begin position="1"/>
        <end position="25"/>
    </location>
</feature>
<evidence type="ECO:0000313" key="3">
    <source>
        <dbReference type="Proteomes" id="UP000441336"/>
    </source>
</evidence>
<proteinExistence type="predicted"/>
<dbReference type="NCBIfam" id="TIGR04183">
    <property type="entry name" value="Por_Secre_tail"/>
    <property type="match status" value="1"/>
</dbReference>
<accession>A0A7K1TBW5</accession>
<reference evidence="2 3" key="1">
    <citation type="submission" date="2019-12" db="EMBL/GenBank/DDBJ databases">
        <title>Hymenobacter sp. HMF4947 Genome sequencing and assembly.</title>
        <authorList>
            <person name="Kang H."/>
            <person name="Cha I."/>
            <person name="Kim H."/>
            <person name="Joh K."/>
        </authorList>
    </citation>
    <scope>NUCLEOTIDE SEQUENCE [LARGE SCALE GENOMIC DNA]</scope>
    <source>
        <strain evidence="2 3">HMF4947</strain>
    </source>
</reference>
<dbReference type="Proteomes" id="UP000441336">
    <property type="component" value="Unassembled WGS sequence"/>
</dbReference>
<sequence length="803" mass="83785">MRKIYSLALLANALLLGLTAAPVQAQVALTSFAPYTENFNSLSASATALSGFANNTTIPGFYAQAMLDGSPYPSSGAVPYTGNDGGQHPEAFYYSFGTAGSTERALGGIATTFYNNSNKPMAGTGYVAMRVVNQTGRPIANLEVSYAMEQWYNSGKVDKAQVGFDYQVLASGTFGGMMEAGTWTSVPALSLNAPSTATVIASKNGNAPANRRVLNATLTGINLAVNQEIVLRWKYVLNTETNGNGLSVDDVSITPEAGALVTGTGTQANIFYYAGTGDLKDSRNWLSPSARTNPASFTADNQIFYIATPGQFRLDRNLVSGTNSKLIIGDGTTSSQVAVAIQSQAGDPSTTIDVGSNGLLEIDGEAGTLPRLGKLNPTSTVYFNTKRTNILLSCSAFGNLRLATNTASLACNLTVAGSLSLSKGSLVQLGTYDLTVLKGGAVSTDGTAYVVTNAGGALRQTVSPSQPAVLFPVGQATYNPAWLSQAATGVEDVFGVSLSDSVYVSYVTVPTLPAGGDKGEGRDKKGTGAVAKNSTTLVNHTWYISEADLGHSNVTVTLQGALPTGMTPAQVAVGHYHNGVWESDAKQRGAAAVVDPTSNLYRFTRAGVTDFSPFGLYASAPLPVELLAFTAKRTATAVTCAWATASELDNDHFVLERSLDGQSFRALASVAGAGNSLSRHEYNWVDNQPASTLAYYRLRQVDRSGTEAFSPVVAVGGTATGLVLQAYPNPSLGTLALTIGTPTATTVRGSLTTVLGAEVLHFTQAVAEGTQALPLDLSALPASVYLLRVETPQSVQTLRIVKQ</sequence>
<evidence type="ECO:0000313" key="2">
    <source>
        <dbReference type="EMBL" id="MVN75651.1"/>
    </source>
</evidence>
<dbReference type="InterPro" id="IPR026444">
    <property type="entry name" value="Secre_tail"/>
</dbReference>
<protein>
    <submittedName>
        <fullName evidence="2">T9SS type A sorting domain-containing protein</fullName>
    </submittedName>
</protein>
<keyword evidence="3" id="KW-1185">Reference proteome</keyword>